<proteinExistence type="predicted"/>
<protein>
    <submittedName>
        <fullName evidence="1">Uncharacterized protein</fullName>
    </submittedName>
</protein>
<reference evidence="1" key="1">
    <citation type="submission" date="2023-01" db="EMBL/GenBank/DDBJ databases">
        <authorList>
            <person name="Sprotte S."/>
            <person name="Brinks E."/>
        </authorList>
    </citation>
    <scope>NUCLEOTIDE SEQUENCE</scope>
</reference>
<reference evidence="1" key="2">
    <citation type="journal article" date="2024" name="Heliyon">
        <title>Complete genome sequence of the novel virulent phage PMBT24 infecting Enterocloster bolteae from the human gut.</title>
        <authorList>
            <person name="Sprotte S."/>
            <person name="Brinks E."/>
            <person name="Neve H."/>
            <person name="Franz C.M.A.P."/>
        </authorList>
    </citation>
    <scope>NUCLEOTIDE SEQUENCE</scope>
</reference>
<name>A0AAT9TT77_9CAUD</name>
<sequence length="85" mass="9813">MNKKKTLIGECDVKIILEAFSKETFDADIFTEEELKEVCNDKKRMTETIEAQVKQDLEWLGKIKNFSIEIANVKITVDDKSVEES</sequence>
<organism evidence="1">
    <name type="scientific">Enterocloster phage PMBT24</name>
    <dbReference type="NCBI Taxonomy" id="3025413"/>
    <lineage>
        <taxon>Viruses</taxon>
        <taxon>Duplodnaviria</taxon>
        <taxon>Heunggongvirae</taxon>
        <taxon>Uroviricota</taxon>
        <taxon>Caudoviricetes</taxon>
    </lineage>
</organism>
<dbReference type="EMBL" id="OQ326496">
    <property type="protein sequence ID" value="WDQ45564.1"/>
    <property type="molecule type" value="Genomic_DNA"/>
</dbReference>
<accession>A0AAT9TT77</accession>
<evidence type="ECO:0000313" key="1">
    <source>
        <dbReference type="EMBL" id="WDQ45564.1"/>
    </source>
</evidence>